<dbReference type="HOGENOM" id="CLU_112993_0_0_1"/>
<proteinExistence type="inferred from homology"/>
<dbReference type="eggNOG" id="ENOG502SDEQ">
    <property type="taxonomic scope" value="Eukaryota"/>
</dbReference>
<evidence type="ECO:0000256" key="12">
    <source>
        <dbReference type="ARBA" id="ARBA00032583"/>
    </source>
</evidence>
<feature type="compositionally biased region" description="Polar residues" evidence="14">
    <location>
        <begin position="108"/>
        <end position="118"/>
    </location>
</feature>
<keyword evidence="11" id="KW-0137">Centromere</keyword>
<keyword evidence="8" id="KW-0995">Kinetochore</keyword>
<accession>W3WM82</accession>
<keyword evidence="6" id="KW-0158">Chromosome</keyword>
<dbReference type="PANTHER" id="PTHR28262:SF1">
    <property type="entry name" value="DASH COMPLEX SUBUNIT SPC19"/>
    <property type="match status" value="1"/>
</dbReference>
<dbReference type="Proteomes" id="UP000030651">
    <property type="component" value="Unassembled WGS sequence"/>
</dbReference>
<evidence type="ECO:0000256" key="6">
    <source>
        <dbReference type="ARBA" id="ARBA00022454"/>
    </source>
</evidence>
<dbReference type="STRING" id="1229662.W3WM82"/>
<keyword evidence="13" id="KW-0175">Coiled coil</keyword>
<evidence type="ECO:0000256" key="4">
    <source>
        <dbReference type="ARBA" id="ARBA00008952"/>
    </source>
</evidence>
<evidence type="ECO:0000256" key="8">
    <source>
        <dbReference type="ARBA" id="ARBA00022838"/>
    </source>
</evidence>
<feature type="region of interest" description="Disordered" evidence="14">
    <location>
        <begin position="99"/>
        <end position="132"/>
    </location>
</feature>
<dbReference type="GO" id="GO:0008608">
    <property type="term" value="P:attachment of spindle microtubules to kinetochore"/>
    <property type="evidence" value="ECO:0007669"/>
    <property type="project" value="InterPro"/>
</dbReference>
<dbReference type="EMBL" id="KI912120">
    <property type="protein sequence ID" value="ETS73921.1"/>
    <property type="molecule type" value="Genomic_DNA"/>
</dbReference>
<protein>
    <recommendedName>
        <fullName evidence="5">DASH complex subunit SPC19</fullName>
    </recommendedName>
    <alternativeName>
        <fullName evidence="12">Outer kinetochore protein SPC19</fullName>
    </alternativeName>
</protein>
<dbReference type="InterPro" id="IPR013251">
    <property type="entry name" value="DASH_Spc19"/>
</dbReference>
<name>W3WM82_PESFW</name>
<evidence type="ECO:0000256" key="11">
    <source>
        <dbReference type="ARBA" id="ARBA00023328"/>
    </source>
</evidence>
<organism evidence="15 16">
    <name type="scientific">Pestalotiopsis fici (strain W106-1 / CGMCC3.15140)</name>
    <dbReference type="NCBI Taxonomy" id="1229662"/>
    <lineage>
        <taxon>Eukaryota</taxon>
        <taxon>Fungi</taxon>
        <taxon>Dikarya</taxon>
        <taxon>Ascomycota</taxon>
        <taxon>Pezizomycotina</taxon>
        <taxon>Sordariomycetes</taxon>
        <taxon>Xylariomycetidae</taxon>
        <taxon>Amphisphaeriales</taxon>
        <taxon>Sporocadaceae</taxon>
        <taxon>Pestalotiopsis</taxon>
    </lineage>
</organism>
<dbReference type="FunCoup" id="W3WM82">
    <property type="interactions" value="16"/>
</dbReference>
<dbReference type="GeneID" id="19278800"/>
<feature type="coiled-coil region" evidence="13">
    <location>
        <begin position="140"/>
        <end position="174"/>
    </location>
</feature>
<keyword evidence="16" id="KW-1185">Reference proteome</keyword>
<dbReference type="OMA" id="DCCEEAH"/>
<keyword evidence="10" id="KW-0539">Nucleus</keyword>
<keyword evidence="7" id="KW-0963">Cytoplasm</keyword>
<gene>
    <name evidence="15" type="ORF">PFICI_13787</name>
</gene>
<evidence type="ECO:0000256" key="5">
    <source>
        <dbReference type="ARBA" id="ARBA00016329"/>
    </source>
</evidence>
<comment type="subcellular location">
    <subcellularLocation>
        <location evidence="3">Chromosome</location>
        <location evidence="3">Centromere</location>
        <location evidence="3">Kinetochore</location>
    </subcellularLocation>
    <subcellularLocation>
        <location evidence="2">Cytoplasm</location>
        <location evidence="2">Cytoskeleton</location>
        <location evidence="2">Spindle</location>
    </subcellularLocation>
    <subcellularLocation>
        <location evidence="1">Nucleus</location>
    </subcellularLocation>
</comment>
<comment type="similarity">
    <text evidence="4">Belongs to the DASH complex SPC19 family.</text>
</comment>
<sequence>MSSTASAYGDCVAALRGSLSHLESSVETLGNGVADFPRLISVLKTVRHYELIPQPTLAAAEASLRDEIGPAITTLLDRADSHIDRVERRIESLKARAELQQGRLTERPGSSRNHSSSYGRGGKTASGAVQKLGGEAKLRAKAVKQRREALEYSIERLELEVSQKERELRKQIEKA</sequence>
<dbReference type="GO" id="GO:0042729">
    <property type="term" value="C:DASH complex"/>
    <property type="evidence" value="ECO:0007669"/>
    <property type="project" value="InterPro"/>
</dbReference>
<evidence type="ECO:0000313" key="15">
    <source>
        <dbReference type="EMBL" id="ETS73921.1"/>
    </source>
</evidence>
<evidence type="ECO:0000256" key="3">
    <source>
        <dbReference type="ARBA" id="ARBA00004629"/>
    </source>
</evidence>
<evidence type="ECO:0000256" key="7">
    <source>
        <dbReference type="ARBA" id="ARBA00022490"/>
    </source>
</evidence>
<dbReference type="InParanoid" id="W3WM82"/>
<reference evidence="16" key="1">
    <citation type="journal article" date="2015" name="BMC Genomics">
        <title>Genomic and transcriptomic analysis of the endophytic fungus Pestalotiopsis fici reveals its lifestyle and high potential for synthesis of natural products.</title>
        <authorList>
            <person name="Wang X."/>
            <person name="Zhang X."/>
            <person name="Liu L."/>
            <person name="Xiang M."/>
            <person name="Wang W."/>
            <person name="Sun X."/>
            <person name="Che Y."/>
            <person name="Guo L."/>
            <person name="Liu G."/>
            <person name="Guo L."/>
            <person name="Wang C."/>
            <person name="Yin W.B."/>
            <person name="Stadler M."/>
            <person name="Zhang X."/>
            <person name="Liu X."/>
        </authorList>
    </citation>
    <scope>NUCLEOTIDE SEQUENCE [LARGE SCALE GENOMIC DNA]</scope>
    <source>
        <strain evidence="16">W106-1 / CGMCC3.15140</strain>
    </source>
</reference>
<dbReference type="GO" id="GO:0005876">
    <property type="term" value="C:spindle microtubule"/>
    <property type="evidence" value="ECO:0007669"/>
    <property type="project" value="InterPro"/>
</dbReference>
<keyword evidence="9" id="KW-0206">Cytoskeleton</keyword>
<dbReference type="KEGG" id="pfy:PFICI_13787"/>
<evidence type="ECO:0000256" key="13">
    <source>
        <dbReference type="SAM" id="Coils"/>
    </source>
</evidence>
<dbReference type="AlphaFoldDB" id="W3WM82"/>
<evidence type="ECO:0000256" key="10">
    <source>
        <dbReference type="ARBA" id="ARBA00023242"/>
    </source>
</evidence>
<evidence type="ECO:0000256" key="1">
    <source>
        <dbReference type="ARBA" id="ARBA00004123"/>
    </source>
</evidence>
<evidence type="ECO:0000256" key="9">
    <source>
        <dbReference type="ARBA" id="ARBA00023212"/>
    </source>
</evidence>
<dbReference type="PANTHER" id="PTHR28262">
    <property type="entry name" value="DASH COMPLEX SUBUNIT SPC19"/>
    <property type="match status" value="1"/>
</dbReference>
<evidence type="ECO:0000313" key="16">
    <source>
        <dbReference type="Proteomes" id="UP000030651"/>
    </source>
</evidence>
<evidence type="ECO:0000256" key="2">
    <source>
        <dbReference type="ARBA" id="ARBA00004186"/>
    </source>
</evidence>
<evidence type="ECO:0000256" key="14">
    <source>
        <dbReference type="SAM" id="MobiDB-lite"/>
    </source>
</evidence>
<dbReference type="RefSeq" id="XP_007840559.1">
    <property type="nucleotide sequence ID" value="XM_007842368.1"/>
</dbReference>
<dbReference type="OrthoDB" id="3361333at2759"/>
<dbReference type="Pfam" id="PF08287">
    <property type="entry name" value="DASH_Spc19"/>
    <property type="match status" value="1"/>
</dbReference>